<dbReference type="PANTHER" id="PTHR33295:SF7">
    <property type="entry name" value="ATPASE"/>
    <property type="match status" value="1"/>
</dbReference>
<gene>
    <name evidence="3" type="ORF">D1639_11035</name>
</gene>
<evidence type="ECO:0000313" key="3">
    <source>
        <dbReference type="EMBL" id="NBI35551.1"/>
    </source>
</evidence>
<feature type="domain" description="DUF4143" evidence="2">
    <location>
        <begin position="226"/>
        <end position="387"/>
    </location>
</feature>
<dbReference type="SUPFAM" id="SSF52540">
    <property type="entry name" value="P-loop containing nucleoside triphosphate hydrolases"/>
    <property type="match status" value="1"/>
</dbReference>
<dbReference type="AlphaFoldDB" id="A0A7C9P5W0"/>
<feature type="domain" description="AAA" evidence="1">
    <location>
        <begin position="20"/>
        <end position="153"/>
    </location>
</feature>
<dbReference type="GO" id="GO:0005524">
    <property type="term" value="F:ATP binding"/>
    <property type="evidence" value="ECO:0007669"/>
    <property type="project" value="UniProtKB-KW"/>
</dbReference>
<organism evidence="3">
    <name type="scientific">Muribaculaceae bacterium Z82</name>
    <dbReference type="NCBI Taxonomy" id="2304548"/>
    <lineage>
        <taxon>Bacteria</taxon>
        <taxon>Pseudomonadati</taxon>
        <taxon>Bacteroidota</taxon>
        <taxon>Bacteroidia</taxon>
        <taxon>Bacteroidales</taxon>
        <taxon>Muribaculaceae</taxon>
    </lineage>
</organism>
<name>A0A7C9P5W0_9BACT</name>
<keyword evidence="3" id="KW-0547">Nucleotide-binding</keyword>
<dbReference type="Pfam" id="PF13635">
    <property type="entry name" value="DUF4143"/>
    <property type="match status" value="1"/>
</dbReference>
<accession>A0A7C9P5W0</accession>
<dbReference type="Gene3D" id="3.40.50.300">
    <property type="entry name" value="P-loop containing nucleotide triphosphate hydrolases"/>
    <property type="match status" value="1"/>
</dbReference>
<dbReference type="InterPro" id="IPR041682">
    <property type="entry name" value="AAA_14"/>
</dbReference>
<dbReference type="EMBL" id="QWKH01000154">
    <property type="protein sequence ID" value="NBI35551.1"/>
    <property type="molecule type" value="Genomic_DNA"/>
</dbReference>
<proteinExistence type="predicted"/>
<dbReference type="Pfam" id="PF13173">
    <property type="entry name" value="AAA_14"/>
    <property type="match status" value="1"/>
</dbReference>
<protein>
    <submittedName>
        <fullName evidence="3">ATP-binding protein</fullName>
    </submittedName>
</protein>
<keyword evidence="3" id="KW-0067">ATP-binding</keyword>
<dbReference type="PANTHER" id="PTHR33295">
    <property type="entry name" value="ATPASE"/>
    <property type="match status" value="1"/>
</dbReference>
<dbReference type="InterPro" id="IPR027417">
    <property type="entry name" value="P-loop_NTPase"/>
</dbReference>
<dbReference type="InterPro" id="IPR025420">
    <property type="entry name" value="DUF4143"/>
</dbReference>
<sequence length="445" mass="49983">MLQRKILNTFRQWKDEKTSECLLVKGARQVGKTFAIRQFGQESYESVVELNFIESPRLKSAFDEELSPQEIRKRITLLLPGASFVPGRTLLFLDEIQECPNARTALKFLAEDSSVDVVASGSLLGISYSEVSSIPVGYERQIEMSGLDFEEFLWAVGYSEEAVRAIRGHLASFEPFPADIHETLLGKLREYLAVGGMPAVVSAFVRENSFATAFTEQEMILNAYLDDIAKYATPRDRNKARDCYLSIPRQLAKENTKFRYGVVEKKGSARKFETALDWLRDANLIRYCRSVTTASFPLRAYEDEQRFRVYLSDPGLLCAMYGFDMMAAIVEDKLQGPMKGGLHENLVADMLAKAGFDLHYWMNDKGNIEIEFLLEHDASVVPVEVKAKKGATASLNTFLERDDISRGYKLSAGNIGVSGKKITLPLYAGAFLRDIIAVQPLPKQD</sequence>
<evidence type="ECO:0000259" key="1">
    <source>
        <dbReference type="Pfam" id="PF13173"/>
    </source>
</evidence>
<comment type="caution">
    <text evidence="3">The sequence shown here is derived from an EMBL/GenBank/DDBJ whole genome shotgun (WGS) entry which is preliminary data.</text>
</comment>
<reference evidence="3" key="1">
    <citation type="submission" date="2018-08" db="EMBL/GenBank/DDBJ databases">
        <title>Murine metabolic-syndrome-specific gut microbial biobank.</title>
        <authorList>
            <person name="Liu C."/>
        </authorList>
    </citation>
    <scope>NUCLEOTIDE SEQUENCE [LARGE SCALE GENOMIC DNA]</scope>
    <source>
        <strain evidence="3">Z82</strain>
    </source>
</reference>
<evidence type="ECO:0000259" key="2">
    <source>
        <dbReference type="Pfam" id="PF13635"/>
    </source>
</evidence>